<gene>
    <name evidence="1" type="ORF">K1T71_006639</name>
</gene>
<dbReference type="Proteomes" id="UP000824533">
    <property type="component" value="Linkage Group LG11"/>
</dbReference>
<keyword evidence="2" id="KW-1185">Reference proteome</keyword>
<name>A0ACC1D1D9_9NEOP</name>
<accession>A0ACC1D1D9</accession>
<dbReference type="EMBL" id="CM034397">
    <property type="protein sequence ID" value="KAJ0177766.1"/>
    <property type="molecule type" value="Genomic_DNA"/>
</dbReference>
<protein>
    <submittedName>
        <fullName evidence="1">Uncharacterized protein</fullName>
    </submittedName>
</protein>
<comment type="caution">
    <text evidence="1">The sequence shown here is derived from an EMBL/GenBank/DDBJ whole genome shotgun (WGS) entry which is preliminary data.</text>
</comment>
<organism evidence="1 2">
    <name type="scientific">Dendrolimus kikuchii</name>
    <dbReference type="NCBI Taxonomy" id="765133"/>
    <lineage>
        <taxon>Eukaryota</taxon>
        <taxon>Metazoa</taxon>
        <taxon>Ecdysozoa</taxon>
        <taxon>Arthropoda</taxon>
        <taxon>Hexapoda</taxon>
        <taxon>Insecta</taxon>
        <taxon>Pterygota</taxon>
        <taxon>Neoptera</taxon>
        <taxon>Endopterygota</taxon>
        <taxon>Lepidoptera</taxon>
        <taxon>Glossata</taxon>
        <taxon>Ditrysia</taxon>
        <taxon>Bombycoidea</taxon>
        <taxon>Lasiocampidae</taxon>
        <taxon>Dendrolimus</taxon>
    </lineage>
</organism>
<evidence type="ECO:0000313" key="1">
    <source>
        <dbReference type="EMBL" id="KAJ0177766.1"/>
    </source>
</evidence>
<reference evidence="1 2" key="1">
    <citation type="journal article" date="2021" name="Front. Genet.">
        <title>Chromosome-Level Genome Assembly Reveals Significant Gene Expansion in the Toll and IMD Signaling Pathways of Dendrolimus kikuchii.</title>
        <authorList>
            <person name="Zhou J."/>
            <person name="Wu P."/>
            <person name="Xiong Z."/>
            <person name="Liu N."/>
            <person name="Zhao N."/>
            <person name="Ji M."/>
            <person name="Qiu Y."/>
            <person name="Yang B."/>
        </authorList>
    </citation>
    <scope>NUCLEOTIDE SEQUENCE [LARGE SCALE GENOMIC DNA]</scope>
    <source>
        <strain evidence="1">Ann1</strain>
    </source>
</reference>
<evidence type="ECO:0000313" key="2">
    <source>
        <dbReference type="Proteomes" id="UP000824533"/>
    </source>
</evidence>
<proteinExistence type="predicted"/>
<sequence>MASLLQQYQGLLILIIVIIGNSLGLENTKEIKEAFQKIMQQMKENEVMQLYKNGTSTTNHKELILEVEEETYQANEEEFKINGDGATEVPHDISWSLVVHNRLSTDVEF</sequence>